<name>A0ABD2CQ77_VESMC</name>
<dbReference type="Proteomes" id="UP001607303">
    <property type="component" value="Unassembled WGS sequence"/>
</dbReference>
<proteinExistence type="predicted"/>
<accession>A0ABD2CQ77</accession>
<dbReference type="EMBL" id="JAYRBN010000037">
    <property type="protein sequence ID" value="KAL2747278.1"/>
    <property type="molecule type" value="Genomic_DNA"/>
</dbReference>
<reference evidence="2 3" key="1">
    <citation type="journal article" date="2024" name="Ann. Entomol. Soc. Am.">
        <title>Genomic analyses of the southern and eastern yellowjacket wasps (Hymenoptera: Vespidae) reveal evolutionary signatures of social life.</title>
        <authorList>
            <person name="Catto M.A."/>
            <person name="Caine P.B."/>
            <person name="Orr S.E."/>
            <person name="Hunt B.G."/>
            <person name="Goodisman M.A.D."/>
        </authorList>
    </citation>
    <scope>NUCLEOTIDE SEQUENCE [LARGE SCALE GENOMIC DNA]</scope>
    <source>
        <strain evidence="2">232</strain>
        <tissue evidence="2">Head and thorax</tissue>
    </source>
</reference>
<evidence type="ECO:0000256" key="1">
    <source>
        <dbReference type="SAM" id="MobiDB-lite"/>
    </source>
</evidence>
<comment type="caution">
    <text evidence="2">The sequence shown here is derived from an EMBL/GenBank/DDBJ whole genome shotgun (WGS) entry which is preliminary data.</text>
</comment>
<gene>
    <name evidence="2" type="ORF">V1477_005648</name>
</gene>
<sequence>MKYKIKLKKYLEFYLLYQQQSDNIKDNNDSNSNRNSNSNNNNNKKKKKKKNNFQTDFVFGRFVTDVLFLAKLHVDQFLAKNFLDNLFSCLCQYLFIHISINIIIKYARKSISSVVDAQ</sequence>
<organism evidence="2 3">
    <name type="scientific">Vespula maculifrons</name>
    <name type="common">Eastern yellow jacket</name>
    <name type="synonym">Wasp</name>
    <dbReference type="NCBI Taxonomy" id="7453"/>
    <lineage>
        <taxon>Eukaryota</taxon>
        <taxon>Metazoa</taxon>
        <taxon>Ecdysozoa</taxon>
        <taxon>Arthropoda</taxon>
        <taxon>Hexapoda</taxon>
        <taxon>Insecta</taxon>
        <taxon>Pterygota</taxon>
        <taxon>Neoptera</taxon>
        <taxon>Endopterygota</taxon>
        <taxon>Hymenoptera</taxon>
        <taxon>Apocrita</taxon>
        <taxon>Aculeata</taxon>
        <taxon>Vespoidea</taxon>
        <taxon>Vespidae</taxon>
        <taxon>Vespinae</taxon>
        <taxon>Vespula</taxon>
    </lineage>
</organism>
<keyword evidence="3" id="KW-1185">Reference proteome</keyword>
<feature type="compositionally biased region" description="Low complexity" evidence="1">
    <location>
        <begin position="29"/>
        <end position="42"/>
    </location>
</feature>
<protein>
    <submittedName>
        <fullName evidence="2">Uncharacterized protein</fullName>
    </submittedName>
</protein>
<dbReference type="AlphaFoldDB" id="A0ABD2CQ77"/>
<feature type="region of interest" description="Disordered" evidence="1">
    <location>
        <begin position="23"/>
        <end position="49"/>
    </location>
</feature>
<evidence type="ECO:0000313" key="2">
    <source>
        <dbReference type="EMBL" id="KAL2747278.1"/>
    </source>
</evidence>
<evidence type="ECO:0000313" key="3">
    <source>
        <dbReference type="Proteomes" id="UP001607303"/>
    </source>
</evidence>